<keyword evidence="3 5" id="KW-0540">Nuclease</keyword>
<proteinExistence type="inferred from homology"/>
<reference evidence="7" key="2">
    <citation type="submission" date="2021-04" db="EMBL/GenBank/DDBJ databases">
        <authorList>
            <person name="Gilroy R."/>
        </authorList>
    </citation>
    <scope>NUCLEOTIDE SEQUENCE</scope>
    <source>
        <strain evidence="7">687</strain>
    </source>
</reference>
<dbReference type="Gene3D" id="3.30.420.140">
    <property type="entry name" value="YqgF/RNase H-like domain"/>
    <property type="match status" value="1"/>
</dbReference>
<accession>A0A9E2KPJ3</accession>
<evidence type="ECO:0000256" key="1">
    <source>
        <dbReference type="ARBA" id="ARBA00022490"/>
    </source>
</evidence>
<dbReference type="SUPFAM" id="SSF53098">
    <property type="entry name" value="Ribonuclease H-like"/>
    <property type="match status" value="1"/>
</dbReference>
<evidence type="ECO:0000313" key="8">
    <source>
        <dbReference type="Proteomes" id="UP000824150"/>
    </source>
</evidence>
<dbReference type="Pfam" id="PF03652">
    <property type="entry name" value="RuvX"/>
    <property type="match status" value="1"/>
</dbReference>
<organism evidence="7 8">
    <name type="scientific">Candidatus Anaerobiospirillum merdipullorum</name>
    <dbReference type="NCBI Taxonomy" id="2838450"/>
    <lineage>
        <taxon>Bacteria</taxon>
        <taxon>Pseudomonadati</taxon>
        <taxon>Pseudomonadota</taxon>
        <taxon>Gammaproteobacteria</taxon>
        <taxon>Aeromonadales</taxon>
        <taxon>Succinivibrionaceae</taxon>
        <taxon>Anaerobiospirillum</taxon>
    </lineage>
</organism>
<dbReference type="GO" id="GO:0004518">
    <property type="term" value="F:nuclease activity"/>
    <property type="evidence" value="ECO:0007669"/>
    <property type="project" value="UniProtKB-KW"/>
</dbReference>
<dbReference type="AlphaFoldDB" id="A0A9E2KPJ3"/>
<keyword evidence="4 5" id="KW-0378">Hydrolase</keyword>
<comment type="function">
    <text evidence="5">Could be a nuclease involved in processing of the 5'-end of pre-16S rRNA.</text>
</comment>
<dbReference type="InterPro" id="IPR012337">
    <property type="entry name" value="RNaseH-like_sf"/>
</dbReference>
<comment type="caution">
    <text evidence="7">The sequence shown here is derived from an EMBL/GenBank/DDBJ whole genome shotgun (WGS) entry which is preliminary data.</text>
</comment>
<dbReference type="GO" id="GO:0000967">
    <property type="term" value="P:rRNA 5'-end processing"/>
    <property type="evidence" value="ECO:0007669"/>
    <property type="project" value="UniProtKB-UniRule"/>
</dbReference>
<evidence type="ECO:0000256" key="4">
    <source>
        <dbReference type="ARBA" id="ARBA00022801"/>
    </source>
</evidence>
<dbReference type="Proteomes" id="UP000824150">
    <property type="component" value="Unassembled WGS sequence"/>
</dbReference>
<evidence type="ECO:0000313" key="7">
    <source>
        <dbReference type="EMBL" id="MBU3826903.1"/>
    </source>
</evidence>
<dbReference type="InterPro" id="IPR037027">
    <property type="entry name" value="YqgF/RNaseH-like_dom_sf"/>
</dbReference>
<dbReference type="PANTHER" id="PTHR33317">
    <property type="entry name" value="POLYNUCLEOTIDYL TRANSFERASE, RIBONUCLEASE H-LIKE SUPERFAMILY PROTEIN"/>
    <property type="match status" value="1"/>
</dbReference>
<dbReference type="PANTHER" id="PTHR33317:SF4">
    <property type="entry name" value="POLYNUCLEOTIDYL TRANSFERASE, RIBONUCLEASE H-LIKE SUPERFAMILY PROTEIN"/>
    <property type="match status" value="1"/>
</dbReference>
<evidence type="ECO:0000256" key="5">
    <source>
        <dbReference type="HAMAP-Rule" id="MF_00651"/>
    </source>
</evidence>
<feature type="domain" description="YqgF/RNase H-like" evidence="6">
    <location>
        <begin position="2"/>
        <end position="102"/>
    </location>
</feature>
<keyword evidence="1 5" id="KW-0963">Cytoplasm</keyword>
<comment type="similarity">
    <text evidence="5">Belongs to the YqgF HJR family.</text>
</comment>
<reference evidence="7" key="1">
    <citation type="journal article" date="2021" name="PeerJ">
        <title>Extensive microbial diversity within the chicken gut microbiome revealed by metagenomics and culture.</title>
        <authorList>
            <person name="Gilroy R."/>
            <person name="Ravi A."/>
            <person name="Getino M."/>
            <person name="Pursley I."/>
            <person name="Horton D.L."/>
            <person name="Alikhan N.F."/>
            <person name="Baker D."/>
            <person name="Gharbi K."/>
            <person name="Hall N."/>
            <person name="Watson M."/>
            <person name="Adriaenssens E.M."/>
            <person name="Foster-Nyarko E."/>
            <person name="Jarju S."/>
            <person name="Secka A."/>
            <person name="Antonio M."/>
            <person name="Oren A."/>
            <person name="Chaudhuri R.R."/>
            <person name="La Ragione R."/>
            <person name="Hildebrand F."/>
            <person name="Pallen M.J."/>
        </authorList>
    </citation>
    <scope>NUCLEOTIDE SEQUENCE</scope>
    <source>
        <strain evidence="7">687</strain>
    </source>
</reference>
<name>A0A9E2KPJ3_9GAMM</name>
<dbReference type="CDD" id="cd16964">
    <property type="entry name" value="YqgF"/>
    <property type="match status" value="1"/>
</dbReference>
<protein>
    <recommendedName>
        <fullName evidence="5">Putative pre-16S rRNA nuclease</fullName>
        <ecNumber evidence="5">3.1.-.-</ecNumber>
    </recommendedName>
</protein>
<dbReference type="InterPro" id="IPR005227">
    <property type="entry name" value="YqgF"/>
</dbReference>
<evidence type="ECO:0000259" key="6">
    <source>
        <dbReference type="SMART" id="SM00732"/>
    </source>
</evidence>
<dbReference type="GO" id="GO:0005829">
    <property type="term" value="C:cytosol"/>
    <property type="evidence" value="ECO:0007669"/>
    <property type="project" value="TreeGrafter"/>
</dbReference>
<dbReference type="SMART" id="SM00732">
    <property type="entry name" value="YqgFc"/>
    <property type="match status" value="1"/>
</dbReference>
<evidence type="ECO:0000256" key="2">
    <source>
        <dbReference type="ARBA" id="ARBA00022517"/>
    </source>
</evidence>
<dbReference type="GO" id="GO:0016788">
    <property type="term" value="F:hydrolase activity, acting on ester bonds"/>
    <property type="evidence" value="ECO:0007669"/>
    <property type="project" value="UniProtKB-UniRule"/>
</dbReference>
<dbReference type="HAMAP" id="MF_00651">
    <property type="entry name" value="Nuclease_YqgF"/>
    <property type="match status" value="1"/>
</dbReference>
<sequence>MSFILAFDFGLNSVGTAIGNTVTRTVRPLKALRAKQGKVADEALASLIKEWQPQLLVVGLPLNMDGSAMTVTPAAKRFAKRLEQSFKLPVELIDERLTTKEAKAMLFAQGGYRALAHGKGDIDNLSAALILETYLDEH</sequence>
<keyword evidence="2 5" id="KW-0690">Ribosome biogenesis</keyword>
<dbReference type="NCBIfam" id="TIGR00250">
    <property type="entry name" value="RNAse_H_YqgF"/>
    <property type="match status" value="1"/>
</dbReference>
<comment type="subcellular location">
    <subcellularLocation>
        <location evidence="5">Cytoplasm</location>
    </subcellularLocation>
</comment>
<dbReference type="EMBL" id="JAHLFG010000059">
    <property type="protein sequence ID" value="MBU3826903.1"/>
    <property type="molecule type" value="Genomic_DNA"/>
</dbReference>
<dbReference type="InterPro" id="IPR006641">
    <property type="entry name" value="YqgF/RNaseH-like_dom"/>
</dbReference>
<evidence type="ECO:0000256" key="3">
    <source>
        <dbReference type="ARBA" id="ARBA00022722"/>
    </source>
</evidence>
<dbReference type="EC" id="3.1.-.-" evidence="5"/>
<gene>
    <name evidence="7" type="primary">ruvX</name>
    <name evidence="7" type="ORF">IAA31_05380</name>
</gene>